<dbReference type="GO" id="GO:0005730">
    <property type="term" value="C:nucleolus"/>
    <property type="evidence" value="ECO:0007669"/>
    <property type="project" value="UniProtKB-SubCell"/>
</dbReference>
<evidence type="ECO:0000313" key="10">
    <source>
        <dbReference type="EMBL" id="ODV79967.1"/>
    </source>
</evidence>
<comment type="subcellular location">
    <subcellularLocation>
        <location evidence="9">Nucleus</location>
        <location evidence="9">Nucleolus</location>
    </subcellularLocation>
</comment>
<comment type="similarity">
    <text evidence="9">Belongs to the GAR1 family.</text>
</comment>
<evidence type="ECO:0000256" key="6">
    <source>
        <dbReference type="ARBA" id="ARBA00023242"/>
    </source>
</evidence>
<dbReference type="InterPro" id="IPR038664">
    <property type="entry name" value="Gar1/Naf1_Cbf5-bd_sf"/>
</dbReference>
<evidence type="ECO:0000256" key="9">
    <source>
        <dbReference type="RuleBase" id="RU364004"/>
    </source>
</evidence>
<keyword evidence="6 9" id="KW-0539">Nucleus</keyword>
<keyword evidence="5 9" id="KW-0694">RNA-binding</keyword>
<dbReference type="EMBL" id="KV453911">
    <property type="protein sequence ID" value="ODV79967.1"/>
    <property type="molecule type" value="Genomic_DNA"/>
</dbReference>
<dbReference type="STRING" id="984487.A0A1E4SKK5"/>
<dbReference type="GO" id="GO:0000493">
    <property type="term" value="P:box H/ACA snoRNP assembly"/>
    <property type="evidence" value="ECO:0007669"/>
    <property type="project" value="InterPro"/>
</dbReference>
<accession>A0A1E4SKK5</accession>
<organism evidence="10 11">
    <name type="scientific">Suhomyces tanzawaensis NRRL Y-17324</name>
    <dbReference type="NCBI Taxonomy" id="984487"/>
    <lineage>
        <taxon>Eukaryota</taxon>
        <taxon>Fungi</taxon>
        <taxon>Dikarya</taxon>
        <taxon>Ascomycota</taxon>
        <taxon>Saccharomycotina</taxon>
        <taxon>Pichiomycetes</taxon>
        <taxon>Debaryomycetaceae</taxon>
        <taxon>Suhomyces</taxon>
    </lineage>
</organism>
<evidence type="ECO:0000256" key="1">
    <source>
        <dbReference type="ARBA" id="ARBA00009801"/>
    </source>
</evidence>
<evidence type="ECO:0000256" key="4">
    <source>
        <dbReference type="ARBA" id="ARBA00022553"/>
    </source>
</evidence>
<comment type="similarity">
    <text evidence="1">Belongs to the NAF1 family.</text>
</comment>
<dbReference type="PANTHER" id="PTHR31633">
    <property type="entry name" value="H/ACA RIBONUCLEOPROTEIN COMPLEX NON-CORE SUBUNIT NAF1"/>
    <property type="match status" value="1"/>
</dbReference>
<keyword evidence="4" id="KW-0597">Phosphoprotein</keyword>
<evidence type="ECO:0000256" key="2">
    <source>
        <dbReference type="ARBA" id="ARBA00022517"/>
    </source>
</evidence>
<dbReference type="GO" id="GO:0003723">
    <property type="term" value="F:RNA binding"/>
    <property type="evidence" value="ECO:0007669"/>
    <property type="project" value="UniProtKB-KW"/>
</dbReference>
<dbReference type="Pfam" id="PF04410">
    <property type="entry name" value="Gar1"/>
    <property type="match status" value="1"/>
</dbReference>
<dbReference type="InterPro" id="IPR007504">
    <property type="entry name" value="H/ACA_rnp_Gar1/Naf1"/>
</dbReference>
<feature type="non-terminal residue" evidence="10">
    <location>
        <position position="1"/>
    </location>
</feature>
<dbReference type="PANTHER" id="PTHR31633:SF1">
    <property type="entry name" value="H_ACA RIBONUCLEOPROTEIN COMPLEX NON-CORE SUBUNIT NAF1"/>
    <property type="match status" value="1"/>
</dbReference>
<keyword evidence="11" id="KW-1185">Reference proteome</keyword>
<reference evidence="11" key="1">
    <citation type="submission" date="2016-05" db="EMBL/GenBank/DDBJ databases">
        <title>Comparative genomics of biotechnologically important yeasts.</title>
        <authorList>
            <consortium name="DOE Joint Genome Institute"/>
            <person name="Riley R."/>
            <person name="Haridas S."/>
            <person name="Wolfe K.H."/>
            <person name="Lopes M.R."/>
            <person name="Hittinger C.T."/>
            <person name="Goker M."/>
            <person name="Salamov A."/>
            <person name="Wisecaver J."/>
            <person name="Long T.M."/>
            <person name="Aerts A.L."/>
            <person name="Barry K."/>
            <person name="Choi C."/>
            <person name="Clum A."/>
            <person name="Coughlan A.Y."/>
            <person name="Deshpande S."/>
            <person name="Douglass A.P."/>
            <person name="Hanson S.J."/>
            <person name="Klenk H.-P."/>
            <person name="Labutti K."/>
            <person name="Lapidus A."/>
            <person name="Lindquist E."/>
            <person name="Lipzen A."/>
            <person name="Meier-Kolthoff J.P."/>
            <person name="Ohm R.A."/>
            <person name="Otillar R.P."/>
            <person name="Pangilinan J."/>
            <person name="Peng Y."/>
            <person name="Rokas A."/>
            <person name="Rosa C.A."/>
            <person name="Scheuner C."/>
            <person name="Sibirny A.A."/>
            <person name="Slot J.C."/>
            <person name="Stielow J.B."/>
            <person name="Sun H."/>
            <person name="Kurtzman C.P."/>
            <person name="Blackwell M."/>
            <person name="Grigoriev I.V."/>
            <person name="Jeffries T.W."/>
        </authorList>
    </citation>
    <scope>NUCLEOTIDE SEQUENCE [LARGE SCALE GENOMIC DNA]</scope>
    <source>
        <strain evidence="11">NRRL Y-17324</strain>
    </source>
</reference>
<comment type="function">
    <text evidence="9">Required for ribosome biogenesis. Part of a complex which catalyzes pseudouridylation of rRNA. This involves the isomerization of uridine such that the ribose is subsequently attached to C5, instead of the normal N1. Pseudouridine ("psi") residues may serve to stabilize the conformation of rRNAs.</text>
</comment>
<dbReference type="GeneID" id="30982571"/>
<protein>
    <recommendedName>
        <fullName evidence="9">H/ACA ribonucleoprotein complex subunit</fullName>
    </recommendedName>
</protein>
<dbReference type="Proteomes" id="UP000094285">
    <property type="component" value="Unassembled WGS sequence"/>
</dbReference>
<comment type="function">
    <text evidence="7">RNA-binding protein required for the maturation of box H/ACA snoRNPs complex and ribosome biogenesis. During assembly of the H/ACA snoRNPs complex, it associates with the complex and disappears during maturation of the complex and is replaced by GAR1 to yield mature H/ACA snoRNPs complex. Acts as a competitive binder for CBF5 probably required to prevent non-cognate RNAs from being loaded during transport of the particle by inducing a non-productive conformation of CBF5.</text>
</comment>
<dbReference type="InterPro" id="IPR009000">
    <property type="entry name" value="Transl_B-barrel_sf"/>
</dbReference>
<dbReference type="GO" id="GO:0001522">
    <property type="term" value="P:pseudouridine synthesis"/>
    <property type="evidence" value="ECO:0007669"/>
    <property type="project" value="InterPro"/>
</dbReference>
<comment type="subunit">
    <text evidence="8">During assembly of the complex, component of the small nucleolar ribonucleoprotein particles containing H/ACA-type snoRNAs (H/ACA snoRNPs) which contains CBF5, NAF1, NHP2 and NOP10 proteins. Interacts with SHQ1. Interacts directly with CBF5. Interacts with hyperphosphorylated C-terminal domain (CTD) of RNA polymerase II large subunit (RPB1).</text>
</comment>
<keyword evidence="3 9" id="KW-0698">rRNA processing</keyword>
<dbReference type="OrthoDB" id="21550at2759"/>
<evidence type="ECO:0000256" key="5">
    <source>
        <dbReference type="ARBA" id="ARBA00022884"/>
    </source>
</evidence>
<dbReference type="AlphaFoldDB" id="A0A1E4SKK5"/>
<sequence>SGPIASKNEVLDEVAPSLPEDYSLPENAPIEPIGVVTALVENSVIIKATISGEFRVLKDQSVLCFEDRTILGPLFETFGKLQNPVYRVKFNSTEEFEKFKDCKGKAVYYVVPDSNFIYTDSIK</sequence>
<dbReference type="RefSeq" id="XP_020065089.1">
    <property type="nucleotide sequence ID" value="XM_020208434.1"/>
</dbReference>
<dbReference type="SUPFAM" id="SSF50447">
    <property type="entry name" value="Translation proteins"/>
    <property type="match status" value="1"/>
</dbReference>
<keyword evidence="2 9" id="KW-0690">Ribosome biogenesis</keyword>
<evidence type="ECO:0000256" key="7">
    <source>
        <dbReference type="ARBA" id="ARBA00054735"/>
    </source>
</evidence>
<dbReference type="FunFam" id="2.40.10.230:FF:000002">
    <property type="entry name" value="H/ACA ribonucleoprotein complex non-core subunit NAF1"/>
    <property type="match status" value="1"/>
</dbReference>
<dbReference type="InterPro" id="IPR040309">
    <property type="entry name" value="Naf1"/>
</dbReference>
<proteinExistence type="inferred from homology"/>
<dbReference type="GO" id="GO:0006364">
    <property type="term" value="P:rRNA processing"/>
    <property type="evidence" value="ECO:0007669"/>
    <property type="project" value="UniProtKB-KW"/>
</dbReference>
<dbReference type="GO" id="GO:0005732">
    <property type="term" value="C:sno(s)RNA-containing ribonucleoprotein complex"/>
    <property type="evidence" value="ECO:0007669"/>
    <property type="project" value="InterPro"/>
</dbReference>
<name>A0A1E4SKK5_9ASCO</name>
<gene>
    <name evidence="10" type="ORF">CANTADRAFT_32098</name>
</gene>
<feature type="non-terminal residue" evidence="10">
    <location>
        <position position="123"/>
    </location>
</feature>
<evidence type="ECO:0000256" key="3">
    <source>
        <dbReference type="ARBA" id="ARBA00022552"/>
    </source>
</evidence>
<dbReference type="Gene3D" id="2.40.10.230">
    <property type="entry name" value="Probable tRNA pseudouridine synthase domain"/>
    <property type="match status" value="1"/>
</dbReference>
<comment type="subunit">
    <text evidence="9">Component of the small nucleolar ribonucleoprotein particles containing H/ACA-type snoRNAs (H/ACA snoRNPs).</text>
</comment>
<evidence type="ECO:0000313" key="11">
    <source>
        <dbReference type="Proteomes" id="UP000094285"/>
    </source>
</evidence>
<keyword evidence="9" id="KW-0687">Ribonucleoprotein</keyword>
<evidence type="ECO:0000256" key="8">
    <source>
        <dbReference type="ARBA" id="ARBA00065983"/>
    </source>
</evidence>